<evidence type="ECO:0000313" key="3">
    <source>
        <dbReference type="Proteomes" id="UP000007798"/>
    </source>
</evidence>
<protein>
    <recommendedName>
        <fullName evidence="4">Protein deadlock</fullName>
    </recommendedName>
</protein>
<dbReference type="EMBL" id="CH964182">
    <property type="protein sequence ID" value="KRF99256.1"/>
    <property type="molecule type" value="Genomic_DNA"/>
</dbReference>
<dbReference type="AlphaFoldDB" id="A0A0Q9WUM7"/>
<evidence type="ECO:0000256" key="1">
    <source>
        <dbReference type="SAM" id="MobiDB-lite"/>
    </source>
</evidence>
<feature type="region of interest" description="Disordered" evidence="1">
    <location>
        <begin position="803"/>
        <end position="827"/>
    </location>
</feature>
<evidence type="ECO:0000313" key="2">
    <source>
        <dbReference type="EMBL" id="KRF99256.1"/>
    </source>
</evidence>
<proteinExistence type="predicted"/>
<feature type="region of interest" description="Disordered" evidence="1">
    <location>
        <begin position="116"/>
        <end position="141"/>
    </location>
</feature>
<gene>
    <name evidence="2" type="primary">Dwil\GK28220</name>
    <name evidence="2" type="ORF">Dwil_GK28220</name>
</gene>
<keyword evidence="3" id="KW-1185">Reference proteome</keyword>
<dbReference type="Proteomes" id="UP000007798">
    <property type="component" value="Unassembled WGS sequence"/>
</dbReference>
<feature type="region of interest" description="Disordered" evidence="1">
    <location>
        <begin position="81"/>
        <end position="101"/>
    </location>
</feature>
<sequence>MSEAAKTIAKFTKSQERFRASVPVDEELERFRKANLDALVAEKRIEQNAEMKAQRLAVAQRKSKNSAIDEVQAAHIAPGVIDLSPPKELPKKDTRKMPGDSKKIAERIRPITQVRPPGVINLSPATEMPKKDTRKMSGDSKKIAERNGPIIHLNDSVQQKVGAPLMLTSIRFDHTYNLAPTTDDKNLQTKQQKYNDTAGVTNDIEVEELLIDDALEMTTPITEVNMDLCEILENDLVSEIEIFTNGDNAQLDMHVDNGIELWLRDIDTEMPDKLDYELNEKQDKNIPNCIDAINSLTDDMPPLVFESSGNNDTLNELGHYDEQQNEPPNFENILINQLSNNSTLLELKAESDIHNHNKEEFLLEDQLATSLKSKETTVNKTPLELEASENNDLSYDYEDDDVLSVAASCYDLEDLINDEPAVKKVCQQQDEKKEKIDLQKLKEQPKVMQSLYKASEIKPKPKPKPVAVAKNLEPLAEAAKPEPIENPQDEVNIKRAQALAARRPSVNCPVFAPPYRLPQVPNTNDNIACVSTDNYNATNLGIFGIKCWPNLDLDCQKVDCHHEAPNIPEVVRRLMRLDESELITSYEAIRESSVLFQQYITHFADIFANRRMFRCLLQTIVDCRLYKEFIAPCLLHLYTAFKQFGKEAEGLKCIMQHLWLPSKAIKFKELTEAILNILSSANWSDYATELTDLFKTHHFPMPNDFMTAIVKSALMKRELLQLALQLVLLRRVDGVHDKALIETLKMIANSDGTSQLESTTITATSETLQQQPNSSECQNGSTNDECFLNHMFDRKQVAGESIQSTSTRNLAARASGSIGSGGGQRQESLINRYSRTKSKINSLPTTKLKALQSLRDSHSNNFIFTPEAFRKVTRIISNYTWT</sequence>
<feature type="compositionally biased region" description="Basic and acidic residues" evidence="1">
    <location>
        <begin position="88"/>
        <end position="101"/>
    </location>
</feature>
<dbReference type="OrthoDB" id="7869957at2759"/>
<dbReference type="STRING" id="7260.A0A0Q9WUM7"/>
<organism evidence="2 3">
    <name type="scientific">Drosophila willistoni</name>
    <name type="common">Fruit fly</name>
    <dbReference type="NCBI Taxonomy" id="7260"/>
    <lineage>
        <taxon>Eukaryota</taxon>
        <taxon>Metazoa</taxon>
        <taxon>Ecdysozoa</taxon>
        <taxon>Arthropoda</taxon>
        <taxon>Hexapoda</taxon>
        <taxon>Insecta</taxon>
        <taxon>Pterygota</taxon>
        <taxon>Neoptera</taxon>
        <taxon>Endopterygota</taxon>
        <taxon>Diptera</taxon>
        <taxon>Brachycera</taxon>
        <taxon>Muscomorpha</taxon>
        <taxon>Ephydroidea</taxon>
        <taxon>Drosophilidae</taxon>
        <taxon>Drosophila</taxon>
        <taxon>Sophophora</taxon>
    </lineage>
</organism>
<reference evidence="2 3" key="1">
    <citation type="journal article" date="2007" name="Nature">
        <title>Evolution of genes and genomes on the Drosophila phylogeny.</title>
        <authorList>
            <consortium name="Drosophila 12 Genomes Consortium"/>
            <person name="Clark A.G."/>
            <person name="Eisen M.B."/>
            <person name="Smith D.R."/>
            <person name="Bergman C.M."/>
            <person name="Oliver B."/>
            <person name="Markow T.A."/>
            <person name="Kaufman T.C."/>
            <person name="Kellis M."/>
            <person name="Gelbart W."/>
            <person name="Iyer V.N."/>
            <person name="Pollard D.A."/>
            <person name="Sackton T.B."/>
            <person name="Larracuente A.M."/>
            <person name="Singh N.D."/>
            <person name="Abad J.P."/>
            <person name="Abt D.N."/>
            <person name="Adryan B."/>
            <person name="Aguade M."/>
            <person name="Akashi H."/>
            <person name="Anderson W.W."/>
            <person name="Aquadro C.F."/>
            <person name="Ardell D.H."/>
            <person name="Arguello R."/>
            <person name="Artieri C.G."/>
            <person name="Barbash D.A."/>
            <person name="Barker D."/>
            <person name="Barsanti P."/>
            <person name="Batterham P."/>
            <person name="Batzoglou S."/>
            <person name="Begun D."/>
            <person name="Bhutkar A."/>
            <person name="Blanco E."/>
            <person name="Bosak S.A."/>
            <person name="Bradley R.K."/>
            <person name="Brand A.D."/>
            <person name="Brent M.R."/>
            <person name="Brooks A.N."/>
            <person name="Brown R.H."/>
            <person name="Butlin R.K."/>
            <person name="Caggese C."/>
            <person name="Calvi B.R."/>
            <person name="Bernardo de Carvalho A."/>
            <person name="Caspi A."/>
            <person name="Castrezana S."/>
            <person name="Celniker S.E."/>
            <person name="Chang J.L."/>
            <person name="Chapple C."/>
            <person name="Chatterji S."/>
            <person name="Chinwalla A."/>
            <person name="Civetta A."/>
            <person name="Clifton S.W."/>
            <person name="Comeron J.M."/>
            <person name="Costello J.C."/>
            <person name="Coyne J.A."/>
            <person name="Daub J."/>
            <person name="David R.G."/>
            <person name="Delcher A.L."/>
            <person name="Delehaunty K."/>
            <person name="Do C.B."/>
            <person name="Ebling H."/>
            <person name="Edwards K."/>
            <person name="Eickbush T."/>
            <person name="Evans J.D."/>
            <person name="Filipski A."/>
            <person name="Findeiss S."/>
            <person name="Freyhult E."/>
            <person name="Fulton L."/>
            <person name="Fulton R."/>
            <person name="Garcia A.C."/>
            <person name="Gardiner A."/>
            <person name="Garfield D.A."/>
            <person name="Garvin B.E."/>
            <person name="Gibson G."/>
            <person name="Gilbert D."/>
            <person name="Gnerre S."/>
            <person name="Godfrey J."/>
            <person name="Good R."/>
            <person name="Gotea V."/>
            <person name="Gravely B."/>
            <person name="Greenberg A.J."/>
            <person name="Griffiths-Jones S."/>
            <person name="Gross S."/>
            <person name="Guigo R."/>
            <person name="Gustafson E.A."/>
            <person name="Haerty W."/>
            <person name="Hahn M.W."/>
            <person name="Halligan D.L."/>
            <person name="Halpern A.L."/>
            <person name="Halter G.M."/>
            <person name="Han M.V."/>
            <person name="Heger A."/>
            <person name="Hillier L."/>
            <person name="Hinrichs A.S."/>
            <person name="Holmes I."/>
            <person name="Hoskins R.A."/>
            <person name="Hubisz M.J."/>
            <person name="Hultmark D."/>
            <person name="Huntley M.A."/>
            <person name="Jaffe D.B."/>
            <person name="Jagadeeshan S."/>
            <person name="Jeck W.R."/>
            <person name="Johnson J."/>
            <person name="Jones C.D."/>
            <person name="Jordan W.C."/>
            <person name="Karpen G.H."/>
            <person name="Kataoka E."/>
            <person name="Keightley P.D."/>
            <person name="Kheradpour P."/>
            <person name="Kirkness E.F."/>
            <person name="Koerich L.B."/>
            <person name="Kristiansen K."/>
            <person name="Kudrna D."/>
            <person name="Kulathinal R.J."/>
            <person name="Kumar S."/>
            <person name="Kwok R."/>
            <person name="Lander E."/>
            <person name="Langley C.H."/>
            <person name="Lapoint R."/>
            <person name="Lazzaro B.P."/>
            <person name="Lee S.J."/>
            <person name="Levesque L."/>
            <person name="Li R."/>
            <person name="Lin C.F."/>
            <person name="Lin M.F."/>
            <person name="Lindblad-Toh K."/>
            <person name="Llopart A."/>
            <person name="Long M."/>
            <person name="Low L."/>
            <person name="Lozovsky E."/>
            <person name="Lu J."/>
            <person name="Luo M."/>
            <person name="Machado C.A."/>
            <person name="Makalowski W."/>
            <person name="Marzo M."/>
            <person name="Matsuda M."/>
            <person name="Matzkin L."/>
            <person name="McAllister B."/>
            <person name="McBride C.S."/>
            <person name="McKernan B."/>
            <person name="McKernan K."/>
            <person name="Mendez-Lago M."/>
            <person name="Minx P."/>
            <person name="Mollenhauer M.U."/>
            <person name="Montooth K."/>
            <person name="Mount S.M."/>
            <person name="Mu X."/>
            <person name="Myers E."/>
            <person name="Negre B."/>
            <person name="Newfeld S."/>
            <person name="Nielsen R."/>
            <person name="Noor M.A."/>
            <person name="O'Grady P."/>
            <person name="Pachter L."/>
            <person name="Papaceit M."/>
            <person name="Parisi M.J."/>
            <person name="Parisi M."/>
            <person name="Parts L."/>
            <person name="Pedersen J.S."/>
            <person name="Pesole G."/>
            <person name="Phillippy A.M."/>
            <person name="Ponting C.P."/>
            <person name="Pop M."/>
            <person name="Porcelli D."/>
            <person name="Powell J.R."/>
            <person name="Prohaska S."/>
            <person name="Pruitt K."/>
            <person name="Puig M."/>
            <person name="Quesneville H."/>
            <person name="Ram K.R."/>
            <person name="Rand D."/>
            <person name="Rasmussen M.D."/>
            <person name="Reed L.K."/>
            <person name="Reenan R."/>
            <person name="Reily A."/>
            <person name="Remington K.A."/>
            <person name="Rieger T.T."/>
            <person name="Ritchie M.G."/>
            <person name="Robin C."/>
            <person name="Rogers Y.H."/>
            <person name="Rohde C."/>
            <person name="Rozas J."/>
            <person name="Rubenfield M.J."/>
            <person name="Ruiz A."/>
            <person name="Russo S."/>
            <person name="Salzberg S.L."/>
            <person name="Sanchez-Gracia A."/>
            <person name="Saranga D.J."/>
            <person name="Sato H."/>
            <person name="Schaeffer S.W."/>
            <person name="Schatz M.C."/>
            <person name="Schlenke T."/>
            <person name="Schwartz R."/>
            <person name="Segarra C."/>
            <person name="Singh R.S."/>
            <person name="Sirot L."/>
            <person name="Sirota M."/>
            <person name="Sisneros N.B."/>
            <person name="Smith C.D."/>
            <person name="Smith T.F."/>
            <person name="Spieth J."/>
            <person name="Stage D.E."/>
            <person name="Stark A."/>
            <person name="Stephan W."/>
            <person name="Strausberg R.L."/>
            <person name="Strempel S."/>
            <person name="Sturgill D."/>
            <person name="Sutton G."/>
            <person name="Sutton G.G."/>
            <person name="Tao W."/>
            <person name="Teichmann S."/>
            <person name="Tobari Y.N."/>
            <person name="Tomimura Y."/>
            <person name="Tsolas J.M."/>
            <person name="Valente V.L."/>
            <person name="Venter E."/>
            <person name="Venter J.C."/>
            <person name="Vicario S."/>
            <person name="Vieira F.G."/>
            <person name="Vilella A.J."/>
            <person name="Villasante A."/>
            <person name="Walenz B."/>
            <person name="Wang J."/>
            <person name="Wasserman M."/>
            <person name="Watts T."/>
            <person name="Wilson D."/>
            <person name="Wilson R.K."/>
            <person name="Wing R.A."/>
            <person name="Wolfner M.F."/>
            <person name="Wong A."/>
            <person name="Wong G.K."/>
            <person name="Wu C.I."/>
            <person name="Wu G."/>
            <person name="Yamamoto D."/>
            <person name="Yang H.P."/>
            <person name="Yang S.P."/>
            <person name="Yorke J.A."/>
            <person name="Yoshida K."/>
            <person name="Zdobnov E."/>
            <person name="Zhang P."/>
            <person name="Zhang Y."/>
            <person name="Zimin A.V."/>
            <person name="Baldwin J."/>
            <person name="Abdouelleil A."/>
            <person name="Abdulkadir J."/>
            <person name="Abebe A."/>
            <person name="Abera B."/>
            <person name="Abreu J."/>
            <person name="Acer S.C."/>
            <person name="Aftuck L."/>
            <person name="Alexander A."/>
            <person name="An P."/>
            <person name="Anderson E."/>
            <person name="Anderson S."/>
            <person name="Arachi H."/>
            <person name="Azer M."/>
            <person name="Bachantsang P."/>
            <person name="Barry A."/>
            <person name="Bayul T."/>
            <person name="Berlin A."/>
            <person name="Bessette D."/>
            <person name="Bloom T."/>
            <person name="Blye J."/>
            <person name="Boguslavskiy L."/>
            <person name="Bonnet C."/>
            <person name="Boukhgalter B."/>
            <person name="Bourzgui I."/>
            <person name="Brown A."/>
            <person name="Cahill P."/>
            <person name="Channer S."/>
            <person name="Cheshatsang Y."/>
            <person name="Chuda L."/>
            <person name="Citroen M."/>
            <person name="Collymore A."/>
            <person name="Cooke P."/>
            <person name="Costello M."/>
            <person name="D'Aco K."/>
            <person name="Daza R."/>
            <person name="De Haan G."/>
            <person name="DeGray S."/>
            <person name="DeMaso C."/>
            <person name="Dhargay N."/>
            <person name="Dooley K."/>
            <person name="Dooley E."/>
            <person name="Doricent M."/>
            <person name="Dorje P."/>
            <person name="Dorjee K."/>
            <person name="Dupes A."/>
            <person name="Elong R."/>
            <person name="Falk J."/>
            <person name="Farina A."/>
            <person name="Faro S."/>
            <person name="Ferguson D."/>
            <person name="Fisher S."/>
            <person name="Foley C.D."/>
            <person name="Franke A."/>
            <person name="Friedrich D."/>
            <person name="Gadbois L."/>
            <person name="Gearin G."/>
            <person name="Gearin C.R."/>
            <person name="Giannoukos G."/>
            <person name="Goode T."/>
            <person name="Graham J."/>
            <person name="Grandbois E."/>
            <person name="Grewal S."/>
            <person name="Gyaltsen K."/>
            <person name="Hafez N."/>
            <person name="Hagos B."/>
            <person name="Hall J."/>
            <person name="Henson C."/>
            <person name="Hollinger A."/>
            <person name="Honan T."/>
            <person name="Huard M.D."/>
            <person name="Hughes L."/>
            <person name="Hurhula B."/>
            <person name="Husby M.E."/>
            <person name="Kamat A."/>
            <person name="Kanga B."/>
            <person name="Kashin S."/>
            <person name="Khazanovich D."/>
            <person name="Kisner P."/>
            <person name="Lance K."/>
            <person name="Lara M."/>
            <person name="Lee W."/>
            <person name="Lennon N."/>
            <person name="Letendre F."/>
            <person name="LeVine R."/>
            <person name="Lipovsky A."/>
            <person name="Liu X."/>
            <person name="Liu J."/>
            <person name="Liu S."/>
            <person name="Lokyitsang T."/>
            <person name="Lokyitsang Y."/>
            <person name="Lubonja R."/>
            <person name="Lui A."/>
            <person name="MacDonald P."/>
            <person name="Magnisalis V."/>
            <person name="Maru K."/>
            <person name="Matthews C."/>
            <person name="McCusker W."/>
            <person name="McDonough S."/>
            <person name="Mehta T."/>
            <person name="Meldrim J."/>
            <person name="Meneus L."/>
            <person name="Mihai O."/>
            <person name="Mihalev A."/>
            <person name="Mihova T."/>
            <person name="Mittelman R."/>
            <person name="Mlenga V."/>
            <person name="Montmayeur A."/>
            <person name="Mulrain L."/>
            <person name="Navidi A."/>
            <person name="Naylor J."/>
            <person name="Negash T."/>
            <person name="Nguyen T."/>
            <person name="Nguyen N."/>
            <person name="Nicol R."/>
            <person name="Norbu C."/>
            <person name="Norbu N."/>
            <person name="Novod N."/>
            <person name="O'Neill B."/>
            <person name="Osman S."/>
            <person name="Markiewicz E."/>
            <person name="Oyono O.L."/>
            <person name="Patti C."/>
            <person name="Phunkhang P."/>
            <person name="Pierre F."/>
            <person name="Priest M."/>
            <person name="Raghuraman S."/>
            <person name="Rege F."/>
            <person name="Reyes R."/>
            <person name="Rise C."/>
            <person name="Rogov P."/>
            <person name="Ross K."/>
            <person name="Ryan E."/>
            <person name="Settipalli S."/>
            <person name="Shea T."/>
            <person name="Sherpa N."/>
            <person name="Shi L."/>
            <person name="Shih D."/>
            <person name="Sparrow T."/>
            <person name="Spaulding J."/>
            <person name="Stalker J."/>
            <person name="Stange-Thomann N."/>
            <person name="Stavropoulos S."/>
            <person name="Stone C."/>
            <person name="Strader C."/>
            <person name="Tesfaye S."/>
            <person name="Thomson T."/>
            <person name="Thoulutsang Y."/>
            <person name="Thoulutsang D."/>
            <person name="Topham K."/>
            <person name="Topping I."/>
            <person name="Tsamla T."/>
            <person name="Vassiliev H."/>
            <person name="Vo A."/>
            <person name="Wangchuk T."/>
            <person name="Wangdi T."/>
            <person name="Weiand M."/>
            <person name="Wilkinson J."/>
            <person name="Wilson A."/>
            <person name="Yadav S."/>
            <person name="Young G."/>
            <person name="Yu Q."/>
            <person name="Zembek L."/>
            <person name="Zhong D."/>
            <person name="Zimmer A."/>
            <person name="Zwirko Z."/>
            <person name="Jaffe D.B."/>
            <person name="Alvarez P."/>
            <person name="Brockman W."/>
            <person name="Butler J."/>
            <person name="Chin C."/>
            <person name="Gnerre S."/>
            <person name="Grabherr M."/>
            <person name="Kleber M."/>
            <person name="Mauceli E."/>
            <person name="MacCallum I."/>
        </authorList>
    </citation>
    <scope>NUCLEOTIDE SEQUENCE [LARGE SCALE GENOMIC DNA]</scope>
    <source>
        <strain evidence="3">Tucson 14030-0811.24</strain>
    </source>
</reference>
<name>A0A0Q9WUM7_DROWI</name>
<dbReference type="eggNOG" id="ENOG502T86W">
    <property type="taxonomic scope" value="Eukaryota"/>
</dbReference>
<dbReference type="InParanoid" id="A0A0Q9WUM7"/>
<accession>A0A0Q9WUM7</accession>
<feature type="compositionally biased region" description="Basic and acidic residues" evidence="1">
    <location>
        <begin position="128"/>
        <end position="141"/>
    </location>
</feature>
<evidence type="ECO:0008006" key="4">
    <source>
        <dbReference type="Google" id="ProtNLM"/>
    </source>
</evidence>